<protein>
    <submittedName>
        <fullName evidence="2">Uncharacterized protein</fullName>
    </submittedName>
</protein>
<reference evidence="2 3" key="1">
    <citation type="submission" date="2020-06" db="EMBL/GenBank/DDBJ databases">
        <title>WGS assembly of Ceratodon purpureus strain R40.</title>
        <authorList>
            <person name="Carey S.B."/>
            <person name="Jenkins J."/>
            <person name="Shu S."/>
            <person name="Lovell J.T."/>
            <person name="Sreedasyam A."/>
            <person name="Maumus F."/>
            <person name="Tiley G.P."/>
            <person name="Fernandez-Pozo N."/>
            <person name="Barry K."/>
            <person name="Chen C."/>
            <person name="Wang M."/>
            <person name="Lipzen A."/>
            <person name="Daum C."/>
            <person name="Saski C.A."/>
            <person name="Payton A.C."/>
            <person name="Mcbreen J.C."/>
            <person name="Conrad R.E."/>
            <person name="Kollar L.M."/>
            <person name="Olsson S."/>
            <person name="Huttunen S."/>
            <person name="Landis J.B."/>
            <person name="Wickett N.J."/>
            <person name="Johnson M.G."/>
            <person name="Rensing S.A."/>
            <person name="Grimwood J."/>
            <person name="Schmutz J."/>
            <person name="Mcdaniel S.F."/>
        </authorList>
    </citation>
    <scope>NUCLEOTIDE SEQUENCE [LARGE SCALE GENOMIC DNA]</scope>
    <source>
        <strain evidence="2 3">R40</strain>
    </source>
</reference>
<dbReference type="Proteomes" id="UP000822688">
    <property type="component" value="Chromosome 11"/>
</dbReference>
<name>A0A8T0GEB6_CERPU</name>
<evidence type="ECO:0000256" key="1">
    <source>
        <dbReference type="SAM" id="MobiDB-lite"/>
    </source>
</evidence>
<feature type="region of interest" description="Disordered" evidence="1">
    <location>
        <begin position="212"/>
        <end position="261"/>
    </location>
</feature>
<sequence>MASTTMAVAGSAVVAAPAMECRSASSPAFGSVRFAPVVRRAGAVKVNAAVRASASEEPRSVRQAMVGLLAAGAILVSGVPAFALSGPGGDGAARTAEKANNLLNEADKLTKNDSPPTFKEGVQNAGSTAKQAGSATASNVQNVADAAVTKAKENLAKAKQSFGKVITKDKVSDASSVMNQAYTVSDASSAINDAKSNASSAVDDAKSAISSLGDKLTGNAPSPGTVASDVKSKASSAVSDAKSNLPNLPSGLPEKKAGQKF</sequence>
<dbReference type="AlphaFoldDB" id="A0A8T0GEB6"/>
<evidence type="ECO:0000313" key="3">
    <source>
        <dbReference type="Proteomes" id="UP000822688"/>
    </source>
</evidence>
<accession>A0A8T0GEB6</accession>
<gene>
    <name evidence="2" type="ORF">KC19_11G142900</name>
</gene>
<comment type="caution">
    <text evidence="2">The sequence shown here is derived from an EMBL/GenBank/DDBJ whole genome shotgun (WGS) entry which is preliminary data.</text>
</comment>
<proteinExistence type="predicted"/>
<keyword evidence="3" id="KW-1185">Reference proteome</keyword>
<dbReference type="OrthoDB" id="10411492at2759"/>
<evidence type="ECO:0000313" key="2">
    <source>
        <dbReference type="EMBL" id="KAG0557601.1"/>
    </source>
</evidence>
<dbReference type="EMBL" id="CM026432">
    <property type="protein sequence ID" value="KAG0557601.1"/>
    <property type="molecule type" value="Genomic_DNA"/>
</dbReference>
<feature type="compositionally biased region" description="Low complexity" evidence="1">
    <location>
        <begin position="226"/>
        <end position="243"/>
    </location>
</feature>
<organism evidence="2 3">
    <name type="scientific">Ceratodon purpureus</name>
    <name type="common">Fire moss</name>
    <name type="synonym">Dicranum purpureum</name>
    <dbReference type="NCBI Taxonomy" id="3225"/>
    <lineage>
        <taxon>Eukaryota</taxon>
        <taxon>Viridiplantae</taxon>
        <taxon>Streptophyta</taxon>
        <taxon>Embryophyta</taxon>
        <taxon>Bryophyta</taxon>
        <taxon>Bryophytina</taxon>
        <taxon>Bryopsida</taxon>
        <taxon>Dicranidae</taxon>
        <taxon>Pseudoditrichales</taxon>
        <taxon>Ditrichaceae</taxon>
        <taxon>Ceratodon</taxon>
    </lineage>
</organism>